<organism evidence="1 2">
    <name type="scientific">Flavimaricola marinus</name>
    <dbReference type="NCBI Taxonomy" id="1819565"/>
    <lineage>
        <taxon>Bacteria</taxon>
        <taxon>Pseudomonadati</taxon>
        <taxon>Pseudomonadota</taxon>
        <taxon>Alphaproteobacteria</taxon>
        <taxon>Rhodobacterales</taxon>
        <taxon>Paracoccaceae</taxon>
        <taxon>Flavimaricola</taxon>
    </lineage>
</organism>
<proteinExistence type="predicted"/>
<evidence type="ECO:0000313" key="1">
    <source>
        <dbReference type="EMBL" id="SMY09423.1"/>
    </source>
</evidence>
<name>A0A238LIQ0_9RHOB</name>
<reference evidence="1 2" key="1">
    <citation type="submission" date="2017-05" db="EMBL/GenBank/DDBJ databases">
        <authorList>
            <person name="Song R."/>
            <person name="Chenine A.L."/>
            <person name="Ruprecht R.M."/>
        </authorList>
    </citation>
    <scope>NUCLEOTIDE SEQUENCE [LARGE SCALE GENOMIC DNA]</scope>
    <source>
        <strain evidence="1 2">CECT 8899</strain>
    </source>
</reference>
<gene>
    <name evidence="1" type="ORF">LOM8899_03590</name>
</gene>
<sequence length="91" mass="10059">MAKMKINVTDGQTTIDAKDLGPLLGLEPAEVPERMRSGDITSRSEIGVGEDEGRFRLYFFHNQKQVRLTCASDGTVLFISKTPVVPPRRPA</sequence>
<keyword evidence="2" id="KW-1185">Reference proteome</keyword>
<dbReference type="Pfam" id="PF20132">
    <property type="entry name" value="DUF6522"/>
    <property type="match status" value="1"/>
</dbReference>
<dbReference type="EMBL" id="FXZK01000009">
    <property type="protein sequence ID" value="SMY09423.1"/>
    <property type="molecule type" value="Genomic_DNA"/>
</dbReference>
<accession>A0A238LIQ0</accession>
<dbReference type="InterPro" id="IPR045389">
    <property type="entry name" value="DUF6522"/>
</dbReference>
<evidence type="ECO:0000313" key="2">
    <source>
        <dbReference type="Proteomes" id="UP000201613"/>
    </source>
</evidence>
<dbReference type="RefSeq" id="WP_245820594.1">
    <property type="nucleotide sequence ID" value="NZ_FXZK01000009.1"/>
</dbReference>
<protein>
    <submittedName>
        <fullName evidence="1">Uncharacterized protein</fullName>
    </submittedName>
</protein>
<dbReference type="Proteomes" id="UP000201613">
    <property type="component" value="Unassembled WGS sequence"/>
</dbReference>
<dbReference type="AlphaFoldDB" id="A0A238LIQ0"/>